<dbReference type="SMART" id="SM00044">
    <property type="entry name" value="CYCc"/>
    <property type="match status" value="1"/>
</dbReference>
<evidence type="ECO:0000256" key="1">
    <source>
        <dbReference type="SAM" id="MobiDB-lite"/>
    </source>
</evidence>
<dbReference type="CDD" id="cd07302">
    <property type="entry name" value="CHD"/>
    <property type="match status" value="1"/>
</dbReference>
<feature type="transmembrane region" description="Helical" evidence="2">
    <location>
        <begin position="367"/>
        <end position="390"/>
    </location>
</feature>
<dbReference type="InterPro" id="IPR001054">
    <property type="entry name" value="A/G_cyclase"/>
</dbReference>
<feature type="transmembrane region" description="Helical" evidence="2">
    <location>
        <begin position="12"/>
        <end position="33"/>
    </location>
</feature>
<dbReference type="GO" id="GO:0004016">
    <property type="term" value="F:adenylate cyclase activity"/>
    <property type="evidence" value="ECO:0007669"/>
    <property type="project" value="UniProtKB-ARBA"/>
</dbReference>
<gene>
    <name evidence="4" type="ORF">FRZ61_21310</name>
</gene>
<dbReference type="Gene3D" id="3.30.70.1230">
    <property type="entry name" value="Nucleotide cyclase"/>
    <property type="match status" value="1"/>
</dbReference>
<dbReference type="AlphaFoldDB" id="A0A5J6MXZ2"/>
<feature type="region of interest" description="Disordered" evidence="1">
    <location>
        <begin position="646"/>
        <end position="667"/>
    </location>
</feature>
<feature type="transmembrane region" description="Helical" evidence="2">
    <location>
        <begin position="343"/>
        <end position="360"/>
    </location>
</feature>
<dbReference type="Pfam" id="PF05226">
    <property type="entry name" value="CHASE2"/>
    <property type="match status" value="1"/>
</dbReference>
<dbReference type="SUPFAM" id="SSF55073">
    <property type="entry name" value="Nucleotide cyclase"/>
    <property type="match status" value="1"/>
</dbReference>
<evidence type="ECO:0000259" key="3">
    <source>
        <dbReference type="PROSITE" id="PS50125"/>
    </source>
</evidence>
<dbReference type="RefSeq" id="WP_191909390.1">
    <property type="nucleotide sequence ID" value="NZ_CP042582.1"/>
</dbReference>
<dbReference type="SMART" id="SM01080">
    <property type="entry name" value="CHASE2"/>
    <property type="match status" value="1"/>
</dbReference>
<name>A0A5J6MXZ2_9PROT</name>
<dbReference type="EMBL" id="CP042582">
    <property type="protein sequence ID" value="QEX22201.1"/>
    <property type="molecule type" value="Genomic_DNA"/>
</dbReference>
<dbReference type="InterPro" id="IPR007890">
    <property type="entry name" value="CHASE2"/>
</dbReference>
<dbReference type="GO" id="GO:0035556">
    <property type="term" value="P:intracellular signal transduction"/>
    <property type="evidence" value="ECO:0007669"/>
    <property type="project" value="InterPro"/>
</dbReference>
<keyword evidence="5" id="KW-1185">Reference proteome</keyword>
<evidence type="ECO:0000313" key="4">
    <source>
        <dbReference type="EMBL" id="QEX22201.1"/>
    </source>
</evidence>
<dbReference type="Proteomes" id="UP000325797">
    <property type="component" value="Chromosome"/>
</dbReference>
<evidence type="ECO:0000313" key="5">
    <source>
        <dbReference type="Proteomes" id="UP000325797"/>
    </source>
</evidence>
<accession>A0A5J6MXZ2</accession>
<organism evidence="4 5">
    <name type="scientific">Hypericibacter adhaerens</name>
    <dbReference type="NCBI Taxonomy" id="2602016"/>
    <lineage>
        <taxon>Bacteria</taxon>
        <taxon>Pseudomonadati</taxon>
        <taxon>Pseudomonadota</taxon>
        <taxon>Alphaproteobacteria</taxon>
        <taxon>Rhodospirillales</taxon>
        <taxon>Dongiaceae</taxon>
        <taxon>Hypericibacter</taxon>
    </lineage>
</organism>
<feature type="transmembrane region" description="Helical" evidence="2">
    <location>
        <begin position="396"/>
        <end position="417"/>
    </location>
</feature>
<reference evidence="4 5" key="1">
    <citation type="submission" date="2019-08" db="EMBL/GenBank/DDBJ databases">
        <title>Hyperibacter terrae gen. nov., sp. nov. and Hyperibacter viscosus sp. nov., two new members in the family Rhodospirillaceae isolated from the rhizosphere of Hypericum perforatum.</title>
        <authorList>
            <person name="Noviana Z."/>
        </authorList>
    </citation>
    <scope>NUCLEOTIDE SEQUENCE [LARGE SCALE GENOMIC DNA]</scope>
    <source>
        <strain evidence="4 5">R5959</strain>
    </source>
</reference>
<proteinExistence type="predicted"/>
<dbReference type="InterPro" id="IPR029787">
    <property type="entry name" value="Nucleotide_cyclase"/>
</dbReference>
<keyword evidence="2" id="KW-1133">Transmembrane helix</keyword>
<protein>
    <submittedName>
        <fullName evidence="4">Adenylate/guanylate cyclase domain-containing protein</fullName>
    </submittedName>
</protein>
<dbReference type="GO" id="GO:0006171">
    <property type="term" value="P:cAMP biosynthetic process"/>
    <property type="evidence" value="ECO:0007669"/>
    <property type="project" value="TreeGrafter"/>
</dbReference>
<sequence length="667" mass="70272">MTSTPRSGGPLFRVSTLMAVAGLILLVLVHRYGLPLFDSIEGSTLDGRFQLRGPVPAPDDVVIVAVDERALAEVGRWPLPRAKIAAALEELKRLGARSVGLDFLLSESEATGSGAGLSPGDMALREALEQNRCVLAMAALFERTMSGGQPVPGDLSAAGYRVVQKPASGGFLPSQATGALLPLADFRNVAAIGHVNLAPDRAGARRSFEPAIALGDTFVPSFAVQLARLQMGLGEDEIALSLNGWLQLGDRRIPLDSDLSAPIDYYGPTGSIRTYSLADLLAGSVPREAIAGHAVLLGATALGLGDRFITPFAREMPGVEVIATVAANLLHGPRLTRTGLMRAWELGAMLVLAGLAWLAATRRNPLLALGLTLAALLAWPAFCVLAFLQWHLWLNMVLPTFAALLTATILLPGRVIAELRLRREAERQRSNLARYVPAAMAAQLAAEGKAGFHEREQPAAILFADLSGFTQLSETQSPEDTARFLKAFHGRLEEVVLAHGGVIEQFVGDGAMVIFGLPQPRSEDPVSALACARALVATLARWQPKLTPRAGLHFGPVALARLGGATQSQLAVAGDTVNVASRLEDFAKQNGAAIAVSDAVMSAVAAAGRRDLQAGFWPLPDQAIRGREGRLTVWIAPAEAVVEAAATPAGDRAPGPAAKENLNPESS</sequence>
<dbReference type="PROSITE" id="PS50125">
    <property type="entry name" value="GUANYLATE_CYCLASE_2"/>
    <property type="match status" value="1"/>
</dbReference>
<dbReference type="PANTHER" id="PTHR43081:SF20">
    <property type="entry name" value="TWO-COMPONENT RESPONSE REGULATOR"/>
    <property type="match status" value="1"/>
</dbReference>
<feature type="domain" description="Guanylate cyclase" evidence="3">
    <location>
        <begin position="460"/>
        <end position="584"/>
    </location>
</feature>
<evidence type="ECO:0000256" key="2">
    <source>
        <dbReference type="SAM" id="Phobius"/>
    </source>
</evidence>
<dbReference type="PANTHER" id="PTHR43081">
    <property type="entry name" value="ADENYLATE CYCLASE, TERMINAL-DIFFERENTIATION SPECIFIC-RELATED"/>
    <property type="match status" value="1"/>
</dbReference>
<dbReference type="KEGG" id="hadh:FRZ61_21310"/>
<keyword evidence="2" id="KW-0472">Membrane</keyword>
<dbReference type="InterPro" id="IPR050697">
    <property type="entry name" value="Adenylyl/Guanylyl_Cyclase_3/4"/>
</dbReference>
<keyword evidence="2" id="KW-0812">Transmembrane</keyword>
<dbReference type="Pfam" id="PF00211">
    <property type="entry name" value="Guanylate_cyc"/>
    <property type="match status" value="1"/>
</dbReference>